<dbReference type="EMBL" id="JAADZU010000023">
    <property type="protein sequence ID" value="NDK89727.1"/>
    <property type="molecule type" value="Genomic_DNA"/>
</dbReference>
<name>A0A7K3LQC0_9ACTN</name>
<dbReference type="GO" id="GO:0080031">
    <property type="term" value="F:methyl salicylate esterase activity"/>
    <property type="evidence" value="ECO:0007669"/>
    <property type="project" value="TreeGrafter"/>
</dbReference>
<dbReference type="RefSeq" id="WP_059036701.1">
    <property type="nucleotide sequence ID" value="NZ_JAADZU010000023.1"/>
</dbReference>
<dbReference type="Gene3D" id="3.40.50.1820">
    <property type="entry name" value="alpha/beta hydrolase"/>
    <property type="match status" value="1"/>
</dbReference>
<dbReference type="GO" id="GO:0080030">
    <property type="term" value="F:methyl indole-3-acetate esterase activity"/>
    <property type="evidence" value="ECO:0007669"/>
    <property type="project" value="TreeGrafter"/>
</dbReference>
<keyword evidence="2" id="KW-0378">Hydrolase</keyword>
<evidence type="ECO:0000313" key="3">
    <source>
        <dbReference type="Proteomes" id="UP000466307"/>
    </source>
</evidence>
<gene>
    <name evidence="2" type="ORF">GYA93_09075</name>
</gene>
<keyword evidence="3" id="KW-1185">Reference proteome</keyword>
<dbReference type="SUPFAM" id="SSF53474">
    <property type="entry name" value="alpha/beta-Hydrolases"/>
    <property type="match status" value="1"/>
</dbReference>
<dbReference type="InterPro" id="IPR029058">
    <property type="entry name" value="AB_hydrolase_fold"/>
</dbReference>
<evidence type="ECO:0000313" key="2">
    <source>
        <dbReference type="EMBL" id="NDK89727.1"/>
    </source>
</evidence>
<comment type="caution">
    <text evidence="2">The sequence shown here is derived from an EMBL/GenBank/DDBJ whole genome shotgun (WGS) entry which is preliminary data.</text>
</comment>
<dbReference type="GO" id="GO:0009694">
    <property type="term" value="P:jasmonic acid metabolic process"/>
    <property type="evidence" value="ECO:0007669"/>
    <property type="project" value="TreeGrafter"/>
</dbReference>
<dbReference type="PANTHER" id="PTHR10992">
    <property type="entry name" value="METHYLESTERASE FAMILY MEMBER"/>
    <property type="match status" value="1"/>
</dbReference>
<organism evidence="2 3">
    <name type="scientific">Gordonia desulfuricans</name>
    <dbReference type="NCBI Taxonomy" id="89051"/>
    <lineage>
        <taxon>Bacteria</taxon>
        <taxon>Bacillati</taxon>
        <taxon>Actinomycetota</taxon>
        <taxon>Actinomycetes</taxon>
        <taxon>Mycobacteriales</taxon>
        <taxon>Gordoniaceae</taxon>
        <taxon>Gordonia</taxon>
    </lineage>
</organism>
<dbReference type="InterPro" id="IPR045889">
    <property type="entry name" value="MES/HNL"/>
</dbReference>
<dbReference type="PANTHER" id="PTHR10992:SF1032">
    <property type="entry name" value="METHYLESTERASE 17"/>
    <property type="match status" value="1"/>
</dbReference>
<reference evidence="2 3" key="1">
    <citation type="submission" date="2020-01" db="EMBL/GenBank/DDBJ databases">
        <title>Investigation of new actinobacteria for the biodesulphurisation of diesel fuel.</title>
        <authorList>
            <person name="Athi Narayanan S.M."/>
        </authorList>
    </citation>
    <scope>NUCLEOTIDE SEQUENCE [LARGE SCALE GENOMIC DNA]</scope>
    <source>
        <strain evidence="2 3">213E</strain>
    </source>
</reference>
<protein>
    <submittedName>
        <fullName evidence="2">Alpha/beta hydrolase</fullName>
    </submittedName>
</protein>
<dbReference type="Proteomes" id="UP000466307">
    <property type="component" value="Unassembled WGS sequence"/>
</dbReference>
<dbReference type="InterPro" id="IPR000073">
    <property type="entry name" value="AB_hydrolase_1"/>
</dbReference>
<accession>A0A7K3LQC0</accession>
<dbReference type="AlphaFoldDB" id="A0A7K3LQC0"/>
<proteinExistence type="predicted"/>
<dbReference type="GO" id="GO:0009696">
    <property type="term" value="P:salicylic acid metabolic process"/>
    <property type="evidence" value="ECO:0007669"/>
    <property type="project" value="TreeGrafter"/>
</dbReference>
<dbReference type="Pfam" id="PF12697">
    <property type="entry name" value="Abhydrolase_6"/>
    <property type="match status" value="1"/>
</dbReference>
<sequence>MTTHLVLVHGAWAGPWVWDSILDAVRSAGHHPHVVTLPGVGDLSGPVTLDDLADTVVAQIDELGGDVVIAGHSGGGIVATEVGERIPHRVAGIAYVAGMMLPSQLGYVGLCEQMGLTAPPGVGPYLTGIDTRFGPATAVPPEVATAIFFQLAGPDAAITAARRLGVQLESARRIAPVWTAERYGRIPTLYIEATQDRSLPLHIQRRMQALVPPTATVTLDCDHAPQLSAPTELAQTLIAFCETEARGSHIHGVPGGNPSDK</sequence>
<evidence type="ECO:0000259" key="1">
    <source>
        <dbReference type="Pfam" id="PF12697"/>
    </source>
</evidence>
<feature type="domain" description="AB hydrolase-1" evidence="1">
    <location>
        <begin position="5"/>
        <end position="235"/>
    </location>
</feature>
<dbReference type="GO" id="GO:0080032">
    <property type="term" value="F:methyl jasmonate esterase activity"/>
    <property type="evidence" value="ECO:0007669"/>
    <property type="project" value="TreeGrafter"/>
</dbReference>